<dbReference type="OrthoDB" id="8953821at2"/>
<dbReference type="RefSeq" id="WP_053411349.1">
    <property type="nucleotide sequence ID" value="NZ_CP006841.1"/>
</dbReference>
<keyword evidence="4" id="KW-0812">Transmembrane</keyword>
<evidence type="ECO:0000256" key="6">
    <source>
        <dbReference type="ARBA" id="ARBA00023136"/>
    </source>
</evidence>
<dbReference type="Gene3D" id="1.20.1250.20">
    <property type="entry name" value="MFS general substrate transporter like domains"/>
    <property type="match status" value="2"/>
</dbReference>
<dbReference type="CDD" id="cd17369">
    <property type="entry name" value="MFS_ShiA_like"/>
    <property type="match status" value="1"/>
</dbReference>
<keyword evidence="6" id="KW-0472">Membrane</keyword>
<dbReference type="KEGG" id="clw:CLAC_01160"/>
<dbReference type="EMBL" id="CP006841">
    <property type="protein sequence ID" value="ALA66567.1"/>
    <property type="molecule type" value="Genomic_DNA"/>
</dbReference>
<dbReference type="Proteomes" id="UP000058446">
    <property type="component" value="Chromosome"/>
</dbReference>
<evidence type="ECO:0000256" key="2">
    <source>
        <dbReference type="ARBA" id="ARBA00022448"/>
    </source>
</evidence>
<evidence type="ECO:0000259" key="7">
    <source>
        <dbReference type="PROSITE" id="PS50850"/>
    </source>
</evidence>
<keyword evidence="3" id="KW-1003">Cell membrane</keyword>
<dbReference type="AlphaFoldDB" id="A0A0K2GXP6"/>
<dbReference type="GO" id="GO:0005886">
    <property type="term" value="C:plasma membrane"/>
    <property type="evidence" value="ECO:0007669"/>
    <property type="project" value="UniProtKB-SubCell"/>
</dbReference>
<gene>
    <name evidence="8" type="ORF">CLAC_01160</name>
</gene>
<accession>A0A0K2GXP6</accession>
<evidence type="ECO:0000313" key="9">
    <source>
        <dbReference type="Proteomes" id="UP000058446"/>
    </source>
</evidence>
<reference evidence="8 9" key="1">
    <citation type="submission" date="2013-10" db="EMBL/GenBank/DDBJ databases">
        <title>Complete genome sequence of Corynebacterium lactis DSM 45799(T), isolated from raw cow milk.</title>
        <authorList>
            <person name="Ruckert C."/>
            <person name="Albersmeier A."/>
            <person name="Lipski A."/>
            <person name="Kalinowski J."/>
        </authorList>
    </citation>
    <scope>NUCLEOTIDE SEQUENCE [LARGE SCALE GENOMIC DNA]</scope>
    <source>
        <strain evidence="8 9">RW2-5</strain>
    </source>
</reference>
<evidence type="ECO:0000256" key="3">
    <source>
        <dbReference type="ARBA" id="ARBA00022475"/>
    </source>
</evidence>
<dbReference type="InterPro" id="IPR036259">
    <property type="entry name" value="MFS_trans_sf"/>
</dbReference>
<evidence type="ECO:0000256" key="4">
    <source>
        <dbReference type="ARBA" id="ARBA00022692"/>
    </source>
</evidence>
<evidence type="ECO:0000313" key="8">
    <source>
        <dbReference type="EMBL" id="ALA66567.1"/>
    </source>
</evidence>
<dbReference type="PATRIC" id="fig|1408189.4.peg.230"/>
<dbReference type="GO" id="GO:0022857">
    <property type="term" value="F:transmembrane transporter activity"/>
    <property type="evidence" value="ECO:0007669"/>
    <property type="project" value="InterPro"/>
</dbReference>
<evidence type="ECO:0000256" key="1">
    <source>
        <dbReference type="ARBA" id="ARBA00004651"/>
    </source>
</evidence>
<dbReference type="SUPFAM" id="SSF103473">
    <property type="entry name" value="MFS general substrate transporter"/>
    <property type="match status" value="1"/>
</dbReference>
<dbReference type="InterPro" id="IPR020846">
    <property type="entry name" value="MFS_dom"/>
</dbReference>
<dbReference type="PANTHER" id="PTHR43045:SF1">
    <property type="entry name" value="SHIKIMATE TRANSPORTER"/>
    <property type="match status" value="1"/>
</dbReference>
<feature type="domain" description="Major facilitator superfamily (MFS) profile" evidence="7">
    <location>
        <begin position="16"/>
        <end position="427"/>
    </location>
</feature>
<comment type="subcellular location">
    <subcellularLocation>
        <location evidence="1">Cell membrane</location>
        <topology evidence="1">Multi-pass membrane protein</topology>
    </subcellularLocation>
</comment>
<dbReference type="PROSITE" id="PS50850">
    <property type="entry name" value="MFS"/>
    <property type="match status" value="1"/>
</dbReference>
<dbReference type="PANTHER" id="PTHR43045">
    <property type="entry name" value="SHIKIMATE TRANSPORTER"/>
    <property type="match status" value="1"/>
</dbReference>
<sequence>MTTSIIAADPKQRRSVLSGTLVGTTIEFYDFLIYAQAAAIVLAPAFIEPAAQSNPQLSQVLAWATLGISFLFRPLGAVIAGHIGDRYGRKMILVFTLIGMGAATFLIGLLPTYATIGVAAPILLVLLRIFQGLSAGGEWGGAALMSVEYAPKNKRGIYGAFPQAGVPLGLTLATATMLIVMAIVGKDAYMEWGWRIPFLLSFVLVLIGYGIRRAVDESPVFRAMQEEAAERSTPLPELFKNHWGKVIQGALIFAAQQATGYLVIAFFGSYAQKKLGYDPMIAWTGTLVAGVCWTIFMFMAGAWSDKIGRAKTFIIGYVLIMIWEVVMWSLIEQGPVLYVLTVAVLTLPLALTFGPQPAMYSEMFPSEVRYSGASISYAIGAVLGGAFAPMIAQLIIDKTGNAAYISVYLIIMAIPALISLFLLPKDLEQRDLIEHPESKNSEPVNATV</sequence>
<keyword evidence="9" id="KW-1185">Reference proteome</keyword>
<dbReference type="Pfam" id="PF07690">
    <property type="entry name" value="MFS_1"/>
    <property type="match status" value="1"/>
</dbReference>
<name>A0A0K2GXP6_9CORY</name>
<evidence type="ECO:0000256" key="5">
    <source>
        <dbReference type="ARBA" id="ARBA00022989"/>
    </source>
</evidence>
<proteinExistence type="predicted"/>
<protein>
    <submittedName>
        <fullName evidence="8">MFS transporter</fullName>
    </submittedName>
</protein>
<dbReference type="InterPro" id="IPR011701">
    <property type="entry name" value="MFS"/>
</dbReference>
<keyword evidence="2" id="KW-0813">Transport</keyword>
<organism evidence="8 9">
    <name type="scientific">Corynebacterium lactis RW2-5</name>
    <dbReference type="NCBI Taxonomy" id="1408189"/>
    <lineage>
        <taxon>Bacteria</taxon>
        <taxon>Bacillati</taxon>
        <taxon>Actinomycetota</taxon>
        <taxon>Actinomycetes</taxon>
        <taxon>Mycobacteriales</taxon>
        <taxon>Corynebacteriaceae</taxon>
        <taxon>Corynebacterium</taxon>
    </lineage>
</organism>
<keyword evidence="5" id="KW-1133">Transmembrane helix</keyword>